<dbReference type="EMBL" id="CAKMAB010000007">
    <property type="protein sequence ID" value="CAH1055712.1"/>
    <property type="molecule type" value="Genomic_DNA"/>
</dbReference>
<evidence type="ECO:0000313" key="2">
    <source>
        <dbReference type="EMBL" id="CAH1055712.1"/>
    </source>
</evidence>
<feature type="region of interest" description="Disordered" evidence="1">
    <location>
        <begin position="122"/>
        <end position="143"/>
    </location>
</feature>
<keyword evidence="3" id="KW-1185">Reference proteome</keyword>
<accession>A0ABN8FFC0</accession>
<dbReference type="Proteomes" id="UP000838749">
    <property type="component" value="Unassembled WGS sequence"/>
</dbReference>
<reference evidence="2" key="1">
    <citation type="submission" date="2021-12" db="EMBL/GenBank/DDBJ databases">
        <authorList>
            <person name="Criscuolo A."/>
        </authorList>
    </citation>
    <scope>NUCLEOTIDE SEQUENCE</scope>
    <source>
        <strain evidence="2">CIP111894</strain>
    </source>
</reference>
<protein>
    <recommendedName>
        <fullName evidence="4">Lipoprotein</fullName>
    </recommendedName>
</protein>
<comment type="caution">
    <text evidence="2">The sequence shown here is derived from an EMBL/GenBank/DDBJ whole genome shotgun (WGS) entry which is preliminary data.</text>
</comment>
<name>A0ABN8FFC0_9BACL</name>
<evidence type="ECO:0008006" key="4">
    <source>
        <dbReference type="Google" id="ProtNLM"/>
    </source>
</evidence>
<proteinExistence type="predicted"/>
<organism evidence="2 3">
    <name type="scientific">Paenibacillus pseudetheri</name>
    <dbReference type="NCBI Taxonomy" id="2897682"/>
    <lineage>
        <taxon>Bacteria</taxon>
        <taxon>Bacillati</taxon>
        <taxon>Bacillota</taxon>
        <taxon>Bacilli</taxon>
        <taxon>Bacillales</taxon>
        <taxon>Paenibacillaceae</taxon>
        <taxon>Paenibacillus</taxon>
    </lineage>
</organism>
<gene>
    <name evidence="2" type="ORF">PAECIP111894_01864</name>
</gene>
<evidence type="ECO:0000313" key="3">
    <source>
        <dbReference type="Proteomes" id="UP000838749"/>
    </source>
</evidence>
<evidence type="ECO:0000256" key="1">
    <source>
        <dbReference type="SAM" id="MobiDB-lite"/>
    </source>
</evidence>
<sequence length="288" mass="32156">MRKLLLLKGGVPLVLTLYCLLCSGCSVIRDKPAKEDLSLALAGMAGSDEVVFEGANMLKRGGTTVPESLLFYGGTVEDHKKVKLYTLLPDKSMTQKTAAYGVKDLKNSAYALKPYYSQLEKKEGRWELQPTENSSEEGNPLPALNPLKQLEELESMEKSVTEEAGAGRGTSVLRIELTPSEARKQLSAELEKEMQILRPKVPESAENSAEADQAVTKALEKLWQKKNNELQQKLKQANVETVYHLTVDKKHNLPKRLTLNRKVSYSGEMMNKSENETYVSKVDFTGYR</sequence>